<dbReference type="PROSITE" id="PS50928">
    <property type="entry name" value="ABC_TM1"/>
    <property type="match status" value="1"/>
</dbReference>
<feature type="transmembrane region" description="Helical" evidence="8">
    <location>
        <begin position="30"/>
        <end position="53"/>
    </location>
</feature>
<evidence type="ECO:0000313" key="10">
    <source>
        <dbReference type="EMBL" id="GCE29723.1"/>
    </source>
</evidence>
<gene>
    <name evidence="10" type="ORF">KDA_52070</name>
</gene>
<dbReference type="GO" id="GO:0005886">
    <property type="term" value="C:plasma membrane"/>
    <property type="evidence" value="ECO:0007669"/>
    <property type="project" value="UniProtKB-SubCell"/>
</dbReference>
<protein>
    <submittedName>
        <fullName evidence="10">ABC transporter</fullName>
    </submittedName>
</protein>
<feature type="transmembrane region" description="Helical" evidence="8">
    <location>
        <begin position="167"/>
        <end position="185"/>
    </location>
</feature>
<evidence type="ECO:0000256" key="5">
    <source>
        <dbReference type="ARBA" id="ARBA00022692"/>
    </source>
</evidence>
<dbReference type="PANTHER" id="PTHR42929:SF1">
    <property type="entry name" value="INNER MEMBRANE ABC TRANSPORTER PERMEASE PROTEIN YDCU-RELATED"/>
    <property type="match status" value="1"/>
</dbReference>
<keyword evidence="4" id="KW-1003">Cell membrane</keyword>
<dbReference type="CDD" id="cd06261">
    <property type="entry name" value="TM_PBP2"/>
    <property type="match status" value="1"/>
</dbReference>
<evidence type="ECO:0000313" key="11">
    <source>
        <dbReference type="Proteomes" id="UP000287171"/>
    </source>
</evidence>
<dbReference type="Gene3D" id="1.10.3720.10">
    <property type="entry name" value="MetI-like"/>
    <property type="match status" value="1"/>
</dbReference>
<feature type="transmembrane region" description="Helical" evidence="8">
    <location>
        <begin position="65"/>
        <end position="82"/>
    </location>
</feature>
<feature type="transmembrane region" description="Helical" evidence="8">
    <location>
        <begin position="277"/>
        <end position="299"/>
    </location>
</feature>
<evidence type="ECO:0000256" key="2">
    <source>
        <dbReference type="ARBA" id="ARBA00007069"/>
    </source>
</evidence>
<sequence>MQLPTANGTTATATREKVRLQRGFRLRYSLASWLGLLPFLLFCLLFELLPAFIIIQGSFTDSNSGALTLNNFRALLASAVYLRAFQNSIILSLVTALIGTVVGFFAAYGIYKTRTSWLRNLLIGFSSIAANFAGIPLAFAFVSTLGVTGLITVLIQRLLHINIYNEGFSLYSFLGLVLAYTYFQLPLMVLLTMPTFNALKPEWLEAATNLGASRATYWGRVAFPIILPSLVAAAMLLFANSLGAFATAYALAQGNINLVTIQIAFAVNGNVTIDPGLANALAVGMFVVLLFAVTLYTSMLRRVSRWQER</sequence>
<dbReference type="SUPFAM" id="SSF161098">
    <property type="entry name" value="MetI-like"/>
    <property type="match status" value="1"/>
</dbReference>
<dbReference type="GO" id="GO:0055085">
    <property type="term" value="P:transmembrane transport"/>
    <property type="evidence" value="ECO:0007669"/>
    <property type="project" value="InterPro"/>
</dbReference>
<dbReference type="EMBL" id="BIFT01000002">
    <property type="protein sequence ID" value="GCE29723.1"/>
    <property type="molecule type" value="Genomic_DNA"/>
</dbReference>
<dbReference type="OrthoDB" id="8404154at2"/>
<keyword evidence="7 8" id="KW-0472">Membrane</keyword>
<dbReference type="PANTHER" id="PTHR42929">
    <property type="entry name" value="INNER MEMBRANE ABC TRANSPORTER PERMEASE PROTEIN YDCU-RELATED-RELATED"/>
    <property type="match status" value="1"/>
</dbReference>
<evidence type="ECO:0000256" key="3">
    <source>
        <dbReference type="ARBA" id="ARBA00022448"/>
    </source>
</evidence>
<accession>A0A402BEB1</accession>
<comment type="similarity">
    <text evidence="2">Belongs to the binding-protein-dependent transport system permease family. CysTW subfamily.</text>
</comment>
<feature type="domain" description="ABC transmembrane type-1" evidence="9">
    <location>
        <begin position="85"/>
        <end position="296"/>
    </location>
</feature>
<evidence type="ECO:0000259" key="9">
    <source>
        <dbReference type="PROSITE" id="PS50928"/>
    </source>
</evidence>
<dbReference type="Pfam" id="PF00528">
    <property type="entry name" value="BPD_transp_1"/>
    <property type="match status" value="1"/>
</dbReference>
<dbReference type="InterPro" id="IPR000515">
    <property type="entry name" value="MetI-like"/>
</dbReference>
<comment type="caution">
    <text evidence="10">The sequence shown here is derived from an EMBL/GenBank/DDBJ whole genome shotgun (WGS) entry which is preliminary data.</text>
</comment>
<dbReference type="InterPro" id="IPR035906">
    <property type="entry name" value="MetI-like_sf"/>
</dbReference>
<dbReference type="Proteomes" id="UP000287171">
    <property type="component" value="Unassembled WGS sequence"/>
</dbReference>
<comment type="subcellular location">
    <subcellularLocation>
        <location evidence="1 8">Cell membrane</location>
        <topology evidence="1 8">Multi-pass membrane protein</topology>
    </subcellularLocation>
</comment>
<feature type="transmembrane region" description="Helical" evidence="8">
    <location>
        <begin position="89"/>
        <end position="111"/>
    </location>
</feature>
<feature type="transmembrane region" description="Helical" evidence="8">
    <location>
        <begin position="131"/>
        <end position="155"/>
    </location>
</feature>
<name>A0A402BEB1_9CHLR</name>
<evidence type="ECO:0000256" key="4">
    <source>
        <dbReference type="ARBA" id="ARBA00022475"/>
    </source>
</evidence>
<feature type="transmembrane region" description="Helical" evidence="8">
    <location>
        <begin position="217"/>
        <end position="239"/>
    </location>
</feature>
<keyword evidence="11" id="KW-1185">Reference proteome</keyword>
<evidence type="ECO:0000256" key="1">
    <source>
        <dbReference type="ARBA" id="ARBA00004651"/>
    </source>
</evidence>
<dbReference type="AlphaFoldDB" id="A0A402BEB1"/>
<organism evidence="10 11">
    <name type="scientific">Dictyobacter alpinus</name>
    <dbReference type="NCBI Taxonomy" id="2014873"/>
    <lineage>
        <taxon>Bacteria</taxon>
        <taxon>Bacillati</taxon>
        <taxon>Chloroflexota</taxon>
        <taxon>Ktedonobacteria</taxon>
        <taxon>Ktedonobacterales</taxon>
        <taxon>Dictyobacteraceae</taxon>
        <taxon>Dictyobacter</taxon>
    </lineage>
</organism>
<dbReference type="RefSeq" id="WP_126629936.1">
    <property type="nucleotide sequence ID" value="NZ_BIFT01000002.1"/>
</dbReference>
<keyword evidence="6 8" id="KW-1133">Transmembrane helix</keyword>
<keyword evidence="5 8" id="KW-0812">Transmembrane</keyword>
<proteinExistence type="inferred from homology"/>
<evidence type="ECO:0000256" key="7">
    <source>
        <dbReference type="ARBA" id="ARBA00023136"/>
    </source>
</evidence>
<keyword evidence="3 8" id="KW-0813">Transport</keyword>
<reference evidence="11" key="1">
    <citation type="submission" date="2018-12" db="EMBL/GenBank/DDBJ databases">
        <title>Tengunoibacter tsumagoiensis gen. nov., sp. nov., Dictyobacter kobayashii sp. nov., D. alpinus sp. nov., and D. joshuensis sp. nov. and description of Dictyobacteraceae fam. nov. within the order Ktedonobacterales isolated from Tengu-no-mugimeshi.</title>
        <authorList>
            <person name="Wang C.M."/>
            <person name="Zheng Y."/>
            <person name="Sakai Y."/>
            <person name="Toyoda A."/>
            <person name="Minakuchi Y."/>
            <person name="Abe K."/>
            <person name="Yokota A."/>
            <person name="Yabe S."/>
        </authorList>
    </citation>
    <scope>NUCLEOTIDE SEQUENCE [LARGE SCALE GENOMIC DNA]</scope>
    <source>
        <strain evidence="11">Uno16</strain>
    </source>
</reference>
<feature type="transmembrane region" description="Helical" evidence="8">
    <location>
        <begin position="246"/>
        <end position="265"/>
    </location>
</feature>
<evidence type="ECO:0000256" key="8">
    <source>
        <dbReference type="RuleBase" id="RU363032"/>
    </source>
</evidence>
<evidence type="ECO:0000256" key="6">
    <source>
        <dbReference type="ARBA" id="ARBA00022989"/>
    </source>
</evidence>